<evidence type="ECO:0000256" key="4">
    <source>
        <dbReference type="ARBA" id="ARBA00022692"/>
    </source>
</evidence>
<reference evidence="16" key="1">
    <citation type="submission" date="2016-10" db="EMBL/GenBank/DDBJ databases">
        <authorList>
            <person name="Varghese N."/>
            <person name="Submissions S."/>
        </authorList>
    </citation>
    <scope>NUCLEOTIDE SEQUENCE [LARGE SCALE GENOMIC DNA]</scope>
    <source>
        <strain evidence="16">DSM 11526</strain>
    </source>
</reference>
<keyword evidence="8 13" id="KW-1133">Transmembrane helix</keyword>
<comment type="subcellular location">
    <subcellularLocation>
        <location evidence="2">Membrane</location>
        <topology evidence="2">Multi-pass membrane protein</topology>
    </subcellularLocation>
</comment>
<dbReference type="InterPro" id="IPR017938">
    <property type="entry name" value="Riboflavin_synthase-like_b-brl"/>
</dbReference>
<dbReference type="EMBL" id="FNRJ01000005">
    <property type="protein sequence ID" value="SEA65620.1"/>
    <property type="molecule type" value="Genomic_DNA"/>
</dbReference>
<keyword evidence="4 13" id="KW-0812">Transmembrane</keyword>
<dbReference type="GO" id="GO:0016020">
    <property type="term" value="C:membrane"/>
    <property type="evidence" value="ECO:0007669"/>
    <property type="project" value="UniProtKB-SubCell"/>
</dbReference>
<protein>
    <submittedName>
        <fullName evidence="15">Predicted ferric reductase</fullName>
    </submittedName>
</protein>
<dbReference type="InterPro" id="IPR017927">
    <property type="entry name" value="FAD-bd_FR_type"/>
</dbReference>
<evidence type="ECO:0000256" key="13">
    <source>
        <dbReference type="SAM" id="Phobius"/>
    </source>
</evidence>
<dbReference type="InterPro" id="IPR050415">
    <property type="entry name" value="MRET"/>
</dbReference>
<dbReference type="PANTHER" id="PTHR47354">
    <property type="entry name" value="NADH OXIDOREDUCTASE HCR"/>
    <property type="match status" value="1"/>
</dbReference>
<keyword evidence="6" id="KW-0479">Metal-binding</keyword>
<keyword evidence="16" id="KW-1185">Reference proteome</keyword>
<dbReference type="GO" id="GO:0016491">
    <property type="term" value="F:oxidoreductase activity"/>
    <property type="evidence" value="ECO:0007669"/>
    <property type="project" value="UniProtKB-KW"/>
</dbReference>
<evidence type="ECO:0000256" key="7">
    <source>
        <dbReference type="ARBA" id="ARBA00022827"/>
    </source>
</evidence>
<dbReference type="CDD" id="cd06198">
    <property type="entry name" value="FNR_like_3"/>
    <property type="match status" value="1"/>
</dbReference>
<feature type="transmembrane region" description="Helical" evidence="13">
    <location>
        <begin position="180"/>
        <end position="202"/>
    </location>
</feature>
<keyword evidence="9" id="KW-0560">Oxidoreductase</keyword>
<evidence type="ECO:0000256" key="6">
    <source>
        <dbReference type="ARBA" id="ARBA00022723"/>
    </source>
</evidence>
<evidence type="ECO:0000256" key="9">
    <source>
        <dbReference type="ARBA" id="ARBA00023002"/>
    </source>
</evidence>
<evidence type="ECO:0000256" key="11">
    <source>
        <dbReference type="ARBA" id="ARBA00023014"/>
    </source>
</evidence>
<dbReference type="OrthoDB" id="9796486at2"/>
<evidence type="ECO:0000256" key="3">
    <source>
        <dbReference type="ARBA" id="ARBA00022630"/>
    </source>
</evidence>
<organism evidence="15 16">
    <name type="scientific">Marinobacterium iners DSM 11526</name>
    <dbReference type="NCBI Taxonomy" id="1122198"/>
    <lineage>
        <taxon>Bacteria</taxon>
        <taxon>Pseudomonadati</taxon>
        <taxon>Pseudomonadota</taxon>
        <taxon>Gammaproteobacteria</taxon>
        <taxon>Oceanospirillales</taxon>
        <taxon>Oceanospirillaceae</taxon>
        <taxon>Marinobacterium</taxon>
    </lineage>
</organism>
<gene>
    <name evidence="15" type="ORF">SAMN02745729_105217</name>
</gene>
<dbReference type="InterPro" id="IPR013112">
    <property type="entry name" value="FAD-bd_8"/>
</dbReference>
<comment type="cofactor">
    <cofactor evidence="1">
        <name>FAD</name>
        <dbReference type="ChEBI" id="CHEBI:57692"/>
    </cofactor>
</comment>
<evidence type="ECO:0000256" key="5">
    <source>
        <dbReference type="ARBA" id="ARBA00022714"/>
    </source>
</evidence>
<dbReference type="SUPFAM" id="SSF63380">
    <property type="entry name" value="Riboflavin synthase domain-like"/>
    <property type="match status" value="1"/>
</dbReference>
<dbReference type="Pfam" id="PF08022">
    <property type="entry name" value="FAD_binding_8"/>
    <property type="match status" value="1"/>
</dbReference>
<evidence type="ECO:0000256" key="10">
    <source>
        <dbReference type="ARBA" id="ARBA00023004"/>
    </source>
</evidence>
<dbReference type="PANTHER" id="PTHR47354:SF8">
    <property type="entry name" value="1,2-PHENYLACETYL-COA EPOXIDASE, SUBUNIT E"/>
    <property type="match status" value="1"/>
</dbReference>
<keyword evidence="3" id="KW-0285">Flavoprotein</keyword>
<dbReference type="Gene3D" id="2.40.30.10">
    <property type="entry name" value="Translation factors"/>
    <property type="match status" value="1"/>
</dbReference>
<evidence type="ECO:0000313" key="15">
    <source>
        <dbReference type="EMBL" id="SEA65620.1"/>
    </source>
</evidence>
<dbReference type="Pfam" id="PF01794">
    <property type="entry name" value="Ferric_reduct"/>
    <property type="match status" value="1"/>
</dbReference>
<evidence type="ECO:0000256" key="8">
    <source>
        <dbReference type="ARBA" id="ARBA00022989"/>
    </source>
</evidence>
<evidence type="ECO:0000313" key="16">
    <source>
        <dbReference type="Proteomes" id="UP000242469"/>
    </source>
</evidence>
<dbReference type="GO" id="GO:0051537">
    <property type="term" value="F:2 iron, 2 sulfur cluster binding"/>
    <property type="evidence" value="ECO:0007669"/>
    <property type="project" value="UniProtKB-KW"/>
</dbReference>
<feature type="transmembrane region" description="Helical" evidence="13">
    <location>
        <begin position="68"/>
        <end position="86"/>
    </location>
</feature>
<dbReference type="GO" id="GO:0050660">
    <property type="term" value="F:flavin adenine dinucleotide binding"/>
    <property type="evidence" value="ECO:0007669"/>
    <property type="project" value="TreeGrafter"/>
</dbReference>
<dbReference type="InterPro" id="IPR039261">
    <property type="entry name" value="FNR_nucleotide-bd"/>
</dbReference>
<evidence type="ECO:0000256" key="12">
    <source>
        <dbReference type="ARBA" id="ARBA00023136"/>
    </source>
</evidence>
<feature type="transmembrane region" description="Helical" evidence="13">
    <location>
        <begin position="126"/>
        <end position="144"/>
    </location>
</feature>
<dbReference type="SUPFAM" id="SSF52343">
    <property type="entry name" value="Ferredoxin reductase-like, C-terminal NADP-linked domain"/>
    <property type="match status" value="1"/>
</dbReference>
<dbReference type="PROSITE" id="PS51384">
    <property type="entry name" value="FAD_FR"/>
    <property type="match status" value="1"/>
</dbReference>
<feature type="transmembrane region" description="Helical" evidence="13">
    <location>
        <begin position="29"/>
        <end position="48"/>
    </location>
</feature>
<accession>A0A1H4CZ56</accession>
<name>A0A1H4CZ56_9GAMM</name>
<proteinExistence type="predicted"/>
<dbReference type="STRING" id="1122198.SAMN02745729_105217"/>
<evidence type="ECO:0000259" key="14">
    <source>
        <dbReference type="PROSITE" id="PS51384"/>
    </source>
</evidence>
<keyword evidence="11" id="KW-0411">Iron-sulfur</keyword>
<keyword evidence="10" id="KW-0408">Iron</keyword>
<feature type="transmembrane region" description="Helical" evidence="13">
    <location>
        <begin position="156"/>
        <end position="174"/>
    </location>
</feature>
<dbReference type="RefSeq" id="WP_091825682.1">
    <property type="nucleotide sequence ID" value="NZ_FNRJ01000005.1"/>
</dbReference>
<keyword evidence="5" id="KW-0001">2Fe-2S</keyword>
<dbReference type="Gene3D" id="3.40.50.80">
    <property type="entry name" value="Nucleotide-binding domain of ferredoxin-NADP reductase (FNR) module"/>
    <property type="match status" value="1"/>
</dbReference>
<dbReference type="AlphaFoldDB" id="A0A1H4CZ56"/>
<keyword evidence="7" id="KW-0274">FAD</keyword>
<evidence type="ECO:0000256" key="1">
    <source>
        <dbReference type="ARBA" id="ARBA00001974"/>
    </source>
</evidence>
<dbReference type="Proteomes" id="UP000242469">
    <property type="component" value="Unassembled WGS sequence"/>
</dbReference>
<dbReference type="GO" id="GO:0046872">
    <property type="term" value="F:metal ion binding"/>
    <property type="evidence" value="ECO:0007669"/>
    <property type="project" value="UniProtKB-KW"/>
</dbReference>
<feature type="domain" description="FAD-binding FR-type" evidence="14">
    <location>
        <begin position="204"/>
        <end position="302"/>
    </location>
</feature>
<evidence type="ECO:0000256" key="2">
    <source>
        <dbReference type="ARBA" id="ARBA00004141"/>
    </source>
</evidence>
<sequence>MPNRNLILSLIALLAVQLGVWQWSLSYEHFLTLSGFLAINFMSITMLLAMRPKWLELPLGGLDKQYHLHKWTGILGAIFALAHWLVEMGDDAFKALFGKDRSLREADFSGLLDNLQGMFEDWGEPGLYLLLGLVVITLIRWVPYRFWRYLHRVMPLIYLSLAAHSLLLAPLSWWQQPTGWLMALLIGAGSIASLQSLAGLIGKSHRWKGVVKSARQISETTLEVVCDMGRNWPGHRVGQFALVTFDRAEGAHPFTLTTADRQNGQLGFHIKALGDYTRTLPRRLHAGHAVTIEGPYGCFNPEKNRSSAQQIWVAGGVGITPFLAALENRLANTDTQYQPVTVHYCTQSAIDDPNVEHLHVLVNQLPDVSLQIHDSRQGQRLTADGLQIQSAKVDIWFCGPQGLAAALRSGLSDSAVSLRFHQERFEFR</sequence>
<keyword evidence="12 13" id="KW-0472">Membrane</keyword>
<dbReference type="InterPro" id="IPR013130">
    <property type="entry name" value="Fe3_Rdtase_TM_dom"/>
</dbReference>